<name>A0A6H0XRG4_9PEZI</name>
<evidence type="ECO:0000256" key="2">
    <source>
        <dbReference type="ARBA" id="ARBA00008066"/>
    </source>
</evidence>
<keyword evidence="4 7" id="KW-1133">Transmembrane helix</keyword>
<dbReference type="OrthoDB" id="40134at2759"/>
<comment type="similarity">
    <text evidence="2">Belongs to the amino acid/polyamine transporter 2 family.</text>
</comment>
<feature type="transmembrane region" description="Helical" evidence="7">
    <location>
        <begin position="152"/>
        <end position="170"/>
    </location>
</feature>
<dbReference type="EMBL" id="CP051140">
    <property type="protein sequence ID" value="QIW97218.1"/>
    <property type="molecule type" value="Genomic_DNA"/>
</dbReference>
<dbReference type="PANTHER" id="PTHR22950:SF461">
    <property type="entry name" value="AMINO ACID TRANSPORTER TRANSMEMBRANE DOMAIN-CONTAINING PROTEIN"/>
    <property type="match status" value="1"/>
</dbReference>
<feature type="transmembrane region" description="Helical" evidence="7">
    <location>
        <begin position="124"/>
        <end position="146"/>
    </location>
</feature>
<feature type="transmembrane region" description="Helical" evidence="7">
    <location>
        <begin position="327"/>
        <end position="348"/>
    </location>
</feature>
<feature type="transmembrane region" description="Helical" evidence="7">
    <location>
        <begin position="529"/>
        <end position="546"/>
    </location>
</feature>
<organism evidence="9 10">
    <name type="scientific">Peltaster fructicola</name>
    <dbReference type="NCBI Taxonomy" id="286661"/>
    <lineage>
        <taxon>Eukaryota</taxon>
        <taxon>Fungi</taxon>
        <taxon>Dikarya</taxon>
        <taxon>Ascomycota</taxon>
        <taxon>Pezizomycotina</taxon>
        <taxon>Dothideomycetes</taxon>
        <taxon>Dothideomycetes incertae sedis</taxon>
        <taxon>Peltaster</taxon>
    </lineage>
</organism>
<evidence type="ECO:0000259" key="8">
    <source>
        <dbReference type="Pfam" id="PF01490"/>
    </source>
</evidence>
<evidence type="ECO:0000256" key="6">
    <source>
        <dbReference type="SAM" id="MobiDB-lite"/>
    </source>
</evidence>
<evidence type="ECO:0000256" key="4">
    <source>
        <dbReference type="ARBA" id="ARBA00022989"/>
    </source>
</evidence>
<keyword evidence="5 7" id="KW-0472">Membrane</keyword>
<gene>
    <name evidence="9" type="ORF">AMS68_002736</name>
</gene>
<evidence type="ECO:0000313" key="10">
    <source>
        <dbReference type="Proteomes" id="UP000503462"/>
    </source>
</evidence>
<accession>A0A6H0XRG4</accession>
<feature type="transmembrane region" description="Helical" evidence="7">
    <location>
        <begin position="261"/>
        <end position="281"/>
    </location>
</feature>
<feature type="domain" description="Amino acid transporter transmembrane" evidence="8">
    <location>
        <begin position="119"/>
        <end position="499"/>
    </location>
</feature>
<feature type="region of interest" description="Disordered" evidence="6">
    <location>
        <begin position="62"/>
        <end position="92"/>
    </location>
</feature>
<feature type="transmembrane region" description="Helical" evidence="7">
    <location>
        <begin position="230"/>
        <end position="249"/>
    </location>
</feature>
<keyword evidence="3 7" id="KW-0812">Transmembrane</keyword>
<dbReference type="PANTHER" id="PTHR22950">
    <property type="entry name" value="AMINO ACID TRANSPORTER"/>
    <property type="match status" value="1"/>
</dbReference>
<evidence type="ECO:0000256" key="1">
    <source>
        <dbReference type="ARBA" id="ARBA00004141"/>
    </source>
</evidence>
<protein>
    <recommendedName>
        <fullName evidence="8">Amino acid transporter transmembrane domain-containing protein</fullName>
    </recommendedName>
</protein>
<dbReference type="Pfam" id="PF01490">
    <property type="entry name" value="Aa_trans"/>
    <property type="match status" value="1"/>
</dbReference>
<sequence>MDTKVAAPAHAGSYYIRPQQRRLHDRAVQFEEYFHYAEKTRAEQDSLPAPKTNWASTLLRGSVEDDNQIDHTDDAPGAPFTEKEDERRPSHAQVNLSNRANRIEITDKEWTDASRALRTASAGACFYLITTDILGPYGVGFAMGTLGWGPGIVLYTVFGGLAGYSGYLLYHCFLGLDSYEFPVKNYGDLAFRLFGTIPRQLVNILQALALILILGQVTIQNGQALSQVSQFKLCYVVCPIIFVVLGFFIGQIRTLRNYGLIANLAIWLNLLVIFISMGVMAHSPPNYAISVLGSAGGAVNPDTITPDADGNYPDVIHYNGLPDSGNFVGAINGLMSGVLAYSGAQLFVEFMAEMRRPRDFLKAMWGAQLFIWAVYMIYGCFVYYYQGQYSFSVSYQGVSPYGWQTACNMLGFISGLIAAGLYGNIGIKVLYNNVLMDIFNAPPLTSTVGKILWVIIVPLWWIIAFIIAAAIPDYFGFVSVIAASTLLQFTYSFPPMLALGYDIRRNAMRVSGGGFDAATGQINRNLHGLRYWVNGFFTGGIFQIGINVWHVIYALGSLVLAGLGMYAAIEAMIEAFTETQLNSFSCVSPLDLSG</sequence>
<evidence type="ECO:0000256" key="3">
    <source>
        <dbReference type="ARBA" id="ARBA00022692"/>
    </source>
</evidence>
<keyword evidence="10" id="KW-1185">Reference proteome</keyword>
<dbReference type="Proteomes" id="UP000503462">
    <property type="component" value="Chromosome 2"/>
</dbReference>
<dbReference type="GO" id="GO:0015179">
    <property type="term" value="F:L-amino acid transmembrane transporter activity"/>
    <property type="evidence" value="ECO:0007669"/>
    <property type="project" value="TreeGrafter"/>
</dbReference>
<comment type="subcellular location">
    <subcellularLocation>
        <location evidence="1">Membrane</location>
        <topology evidence="1">Multi-pass membrane protein</topology>
    </subcellularLocation>
</comment>
<evidence type="ECO:0000256" key="5">
    <source>
        <dbReference type="ARBA" id="ARBA00023136"/>
    </source>
</evidence>
<feature type="transmembrane region" description="Helical" evidence="7">
    <location>
        <begin position="201"/>
        <end position="218"/>
    </location>
</feature>
<dbReference type="GO" id="GO:0016020">
    <property type="term" value="C:membrane"/>
    <property type="evidence" value="ECO:0007669"/>
    <property type="project" value="UniProtKB-SubCell"/>
</dbReference>
<feature type="transmembrane region" description="Helical" evidence="7">
    <location>
        <begin position="451"/>
        <end position="471"/>
    </location>
</feature>
<feature type="transmembrane region" description="Helical" evidence="7">
    <location>
        <begin position="409"/>
        <end position="431"/>
    </location>
</feature>
<reference evidence="9 10" key="1">
    <citation type="journal article" date="2016" name="Sci. Rep.">
        <title>Peltaster fructicola genome reveals evolution from an invasive phytopathogen to an ectophytic parasite.</title>
        <authorList>
            <person name="Xu C."/>
            <person name="Chen H."/>
            <person name="Gleason M.L."/>
            <person name="Xu J.R."/>
            <person name="Liu H."/>
            <person name="Zhang R."/>
            <person name="Sun G."/>
        </authorList>
    </citation>
    <scope>NUCLEOTIDE SEQUENCE [LARGE SCALE GENOMIC DNA]</scope>
    <source>
        <strain evidence="9 10">LNHT1506</strain>
    </source>
</reference>
<evidence type="ECO:0000256" key="7">
    <source>
        <dbReference type="SAM" id="Phobius"/>
    </source>
</evidence>
<dbReference type="InterPro" id="IPR013057">
    <property type="entry name" value="AA_transpt_TM"/>
</dbReference>
<feature type="transmembrane region" description="Helical" evidence="7">
    <location>
        <begin position="477"/>
        <end position="499"/>
    </location>
</feature>
<proteinExistence type="inferred from homology"/>
<feature type="transmembrane region" description="Helical" evidence="7">
    <location>
        <begin position="360"/>
        <end position="385"/>
    </location>
</feature>
<dbReference type="AlphaFoldDB" id="A0A6H0XRG4"/>
<evidence type="ECO:0000313" key="9">
    <source>
        <dbReference type="EMBL" id="QIW97218.1"/>
    </source>
</evidence>